<sequence length="503" mass="52379">MSKEEFLKIKKCTLKVNIHCEGCKQKVKKILHKIDGVFTTEIDAEQGKVTVSGNVDHDVLIKKLAKSGKHAELWDAPKANSDNGNNINPNQLSNQVKNMQIDNGKGGGNNKGGNGNNQPKGGGGGGQQGPSPQQLQQMQQQQLQQMQQLQQLQQMKGFQDLKLPAQFKDMKMTPNQNPNMKNVNFNLPEEDDDFSDDDSDDLDDEDFDDEMDNPVNNMKLPPMDNAAQMMMMMNAQKGAGNGGAMLSGNHPQMMNAQKGENGGGCNGGGSQKKGGGGGGGAMPAQVNDGKNGNGGKKGAGGGNNQAQGGGNKNNVKNGNAGGGGGGNPNMNGNGGTKGNGIMGEGVVQPMNNNGLPNMGGGGGGGGMNGANVGPMGNMSIPMVPPMGSNMPMPMKNMGSIPQGLPAGAAPGGGVGAGGGVGYYPGAGPDMMMAGNPNYQQQYMAAMMNQQRAMGNGNQQQLMCARPQIPMNYMYSSPYIYPPPPPPESYNYFNDENTSGCTVM</sequence>
<dbReference type="EMBL" id="CAXHTB010000026">
    <property type="protein sequence ID" value="CAL0334619.1"/>
    <property type="molecule type" value="Genomic_DNA"/>
</dbReference>
<feature type="compositionally biased region" description="Polar residues" evidence="6">
    <location>
        <begin position="173"/>
        <end position="185"/>
    </location>
</feature>
<evidence type="ECO:0000313" key="9">
    <source>
        <dbReference type="Proteomes" id="UP001497480"/>
    </source>
</evidence>
<evidence type="ECO:0000256" key="5">
    <source>
        <dbReference type="ARBA" id="ARBA00024045"/>
    </source>
</evidence>
<dbReference type="Proteomes" id="UP001497480">
    <property type="component" value="Unassembled WGS sequence"/>
</dbReference>
<comment type="similarity">
    <text evidence="5">Belongs to the HIPP family.</text>
</comment>
<organism evidence="8 9">
    <name type="scientific">Lupinus luteus</name>
    <name type="common">European yellow lupine</name>
    <dbReference type="NCBI Taxonomy" id="3873"/>
    <lineage>
        <taxon>Eukaryota</taxon>
        <taxon>Viridiplantae</taxon>
        <taxon>Streptophyta</taxon>
        <taxon>Embryophyta</taxon>
        <taxon>Tracheophyta</taxon>
        <taxon>Spermatophyta</taxon>
        <taxon>Magnoliopsida</taxon>
        <taxon>eudicotyledons</taxon>
        <taxon>Gunneridae</taxon>
        <taxon>Pentapetalae</taxon>
        <taxon>rosids</taxon>
        <taxon>fabids</taxon>
        <taxon>Fabales</taxon>
        <taxon>Fabaceae</taxon>
        <taxon>Papilionoideae</taxon>
        <taxon>50 kb inversion clade</taxon>
        <taxon>genistoids sensu lato</taxon>
        <taxon>core genistoids</taxon>
        <taxon>Genisteae</taxon>
        <taxon>Lupinus</taxon>
    </lineage>
</organism>
<feature type="region of interest" description="Disordered" evidence="6">
    <location>
        <begin position="67"/>
        <end position="142"/>
    </location>
</feature>
<reference evidence="8 9" key="1">
    <citation type="submission" date="2024-03" db="EMBL/GenBank/DDBJ databases">
        <authorList>
            <person name="Martinez-Hernandez J."/>
        </authorList>
    </citation>
    <scope>NUCLEOTIDE SEQUENCE [LARGE SCALE GENOMIC DNA]</scope>
</reference>
<evidence type="ECO:0000256" key="4">
    <source>
        <dbReference type="ARBA" id="ARBA00023289"/>
    </source>
</evidence>
<feature type="compositionally biased region" description="Low complexity" evidence="6">
    <location>
        <begin position="129"/>
        <end position="142"/>
    </location>
</feature>
<dbReference type="PROSITE" id="PS50846">
    <property type="entry name" value="HMA_2"/>
    <property type="match status" value="1"/>
</dbReference>
<comment type="caution">
    <text evidence="8">The sequence shown here is derived from an EMBL/GenBank/DDBJ whole genome shotgun (WGS) entry which is preliminary data.</text>
</comment>
<keyword evidence="1" id="KW-0488">Methylation</keyword>
<evidence type="ECO:0000259" key="7">
    <source>
        <dbReference type="PROSITE" id="PS50846"/>
    </source>
</evidence>
<dbReference type="SUPFAM" id="SSF55008">
    <property type="entry name" value="HMA, heavy metal-associated domain"/>
    <property type="match status" value="1"/>
</dbReference>
<dbReference type="InterPro" id="IPR036163">
    <property type="entry name" value="HMA_dom_sf"/>
</dbReference>
<feature type="compositionally biased region" description="Gly residues" evidence="6">
    <location>
        <begin position="260"/>
        <end position="281"/>
    </location>
</feature>
<evidence type="ECO:0000256" key="1">
    <source>
        <dbReference type="ARBA" id="ARBA00022481"/>
    </source>
</evidence>
<accession>A0AAV1YP12</accession>
<keyword evidence="9" id="KW-1185">Reference proteome</keyword>
<feature type="region of interest" description="Disordered" evidence="6">
    <location>
        <begin position="241"/>
        <end position="345"/>
    </location>
</feature>
<dbReference type="GO" id="GO:0046872">
    <property type="term" value="F:metal ion binding"/>
    <property type="evidence" value="ECO:0007669"/>
    <property type="project" value="UniProtKB-KW"/>
</dbReference>
<evidence type="ECO:0000313" key="8">
    <source>
        <dbReference type="EMBL" id="CAL0334619.1"/>
    </source>
</evidence>
<dbReference type="CDD" id="cd00371">
    <property type="entry name" value="HMA"/>
    <property type="match status" value="1"/>
</dbReference>
<protein>
    <recommendedName>
        <fullName evidence="7">HMA domain-containing protein</fullName>
    </recommendedName>
</protein>
<dbReference type="Pfam" id="PF00403">
    <property type="entry name" value="HMA"/>
    <property type="match status" value="1"/>
</dbReference>
<keyword evidence="3" id="KW-0449">Lipoprotein</keyword>
<feature type="region of interest" description="Disordered" evidence="6">
    <location>
        <begin position="170"/>
        <end position="219"/>
    </location>
</feature>
<keyword evidence="4" id="KW-0636">Prenylation</keyword>
<evidence type="ECO:0000256" key="3">
    <source>
        <dbReference type="ARBA" id="ARBA00023288"/>
    </source>
</evidence>
<proteinExistence type="inferred from homology"/>
<feature type="compositionally biased region" description="Gly residues" evidence="6">
    <location>
        <begin position="319"/>
        <end position="343"/>
    </location>
</feature>
<feature type="compositionally biased region" description="Acidic residues" evidence="6">
    <location>
        <begin position="188"/>
        <end position="212"/>
    </location>
</feature>
<evidence type="ECO:0000256" key="6">
    <source>
        <dbReference type="SAM" id="MobiDB-lite"/>
    </source>
</evidence>
<feature type="compositionally biased region" description="Gly residues" evidence="6">
    <location>
        <begin position="104"/>
        <end position="128"/>
    </location>
</feature>
<dbReference type="Gene3D" id="3.30.70.100">
    <property type="match status" value="1"/>
</dbReference>
<name>A0AAV1YP12_LUPLU</name>
<feature type="domain" description="HMA" evidence="7">
    <location>
        <begin position="9"/>
        <end position="72"/>
    </location>
</feature>
<dbReference type="AlphaFoldDB" id="A0AAV1YP12"/>
<feature type="compositionally biased region" description="Gly residues" evidence="6">
    <location>
        <begin position="291"/>
        <end position="311"/>
    </location>
</feature>
<dbReference type="InterPro" id="IPR006121">
    <property type="entry name" value="HMA_dom"/>
</dbReference>
<feature type="compositionally biased region" description="Polar residues" evidence="6">
    <location>
        <begin position="80"/>
        <end position="101"/>
    </location>
</feature>
<dbReference type="PANTHER" id="PTHR45868">
    <property type="entry name" value="HEAVY METAL-ASSOCIATED ISOPRENYLATED PLANT PROTEIN 33-RELATED"/>
    <property type="match status" value="1"/>
</dbReference>
<dbReference type="PANTHER" id="PTHR45868:SF74">
    <property type="entry name" value="HEAVY METAL-ASSOCIATED ISOPRENYLATED PLANT PROTEIN 33"/>
    <property type="match status" value="1"/>
</dbReference>
<keyword evidence="2" id="KW-0479">Metal-binding</keyword>
<gene>
    <name evidence="8" type="ORF">LLUT_LOCUS35679</name>
</gene>
<evidence type="ECO:0000256" key="2">
    <source>
        <dbReference type="ARBA" id="ARBA00022723"/>
    </source>
</evidence>
<dbReference type="FunFam" id="3.30.70.100:FF:000008">
    <property type="entry name" value="Copper transport protein ATOX1"/>
    <property type="match status" value="1"/>
</dbReference>